<name>A0AAW0Q7A4_9GOBI</name>
<dbReference type="InterPro" id="IPR023415">
    <property type="entry name" value="LDLR_class-A_CS"/>
</dbReference>
<dbReference type="GO" id="GO:0005886">
    <property type="term" value="C:plasma membrane"/>
    <property type="evidence" value="ECO:0007669"/>
    <property type="project" value="TreeGrafter"/>
</dbReference>
<dbReference type="InterPro" id="IPR000033">
    <property type="entry name" value="LDLR_classB_rpt"/>
</dbReference>
<feature type="domain" description="EGF-like" evidence="15">
    <location>
        <begin position="119"/>
        <end position="155"/>
    </location>
</feature>
<dbReference type="PROSITE" id="PS50068">
    <property type="entry name" value="LDLRA_2"/>
    <property type="match status" value="2"/>
</dbReference>
<comment type="subcellular location">
    <subcellularLocation>
        <location evidence="1">Membrane</location>
        <topology evidence="1">Single-pass membrane protein</topology>
    </subcellularLocation>
</comment>
<evidence type="ECO:0000256" key="8">
    <source>
        <dbReference type="ARBA" id="ARBA00023136"/>
    </source>
</evidence>
<keyword evidence="9 12" id="KW-1015">Disulfide bond</keyword>
<dbReference type="Proteomes" id="UP001460270">
    <property type="component" value="Unassembled WGS sequence"/>
</dbReference>
<dbReference type="PANTHER" id="PTHR22722:SF5">
    <property type="entry name" value="LOW-DENSITY LIPOPROTEIN RECEPTOR-RELATED PROTEIN 1B"/>
    <property type="match status" value="1"/>
</dbReference>
<dbReference type="GO" id="GO:0006897">
    <property type="term" value="P:endocytosis"/>
    <property type="evidence" value="ECO:0007669"/>
    <property type="project" value="UniProtKB-KW"/>
</dbReference>
<dbReference type="InterPro" id="IPR011042">
    <property type="entry name" value="6-blade_b-propeller_TolB-like"/>
</dbReference>
<keyword evidence="5" id="KW-0677">Repeat</keyword>
<keyword evidence="3" id="KW-0254">Endocytosis</keyword>
<dbReference type="Pfam" id="PF00057">
    <property type="entry name" value="Ldl_recept_a"/>
    <property type="match status" value="2"/>
</dbReference>
<proteinExistence type="predicted"/>
<reference evidence="17" key="1">
    <citation type="submission" date="2024-04" db="EMBL/GenBank/DDBJ databases">
        <title>Salinicola lusitanus LLJ914,a marine bacterium isolated from the Okinawa Trough.</title>
        <authorList>
            <person name="Li J."/>
        </authorList>
    </citation>
    <scope>NUCLEOTIDE SEQUENCE [LARGE SCALE GENOMIC DNA]</scope>
</reference>
<evidence type="ECO:0000256" key="13">
    <source>
        <dbReference type="PROSITE-ProRule" id="PRU00461"/>
    </source>
</evidence>
<dbReference type="InterPro" id="IPR036055">
    <property type="entry name" value="LDL_receptor-like_sf"/>
</dbReference>
<comment type="caution">
    <text evidence="16">The sequence shown here is derived from an EMBL/GenBank/DDBJ whole genome shotgun (WGS) entry which is preliminary data.</text>
</comment>
<dbReference type="Gene3D" id="4.10.400.10">
    <property type="entry name" value="Low-density Lipoprotein Receptor"/>
    <property type="match status" value="1"/>
</dbReference>
<keyword evidence="8" id="KW-0472">Membrane</keyword>
<dbReference type="InterPro" id="IPR000742">
    <property type="entry name" value="EGF"/>
</dbReference>
<dbReference type="Pfam" id="PF14670">
    <property type="entry name" value="FXa_inhibition"/>
    <property type="match status" value="1"/>
</dbReference>
<evidence type="ECO:0000256" key="10">
    <source>
        <dbReference type="ARBA" id="ARBA00023170"/>
    </source>
</evidence>
<dbReference type="FunFam" id="2.10.25.10:FF:000129">
    <property type="entry name" value="Low-density lipoprotein receptor-related protein 1"/>
    <property type="match status" value="1"/>
</dbReference>
<keyword evidence="11" id="KW-0325">Glycoprotein</keyword>
<feature type="repeat" description="LDL-receptor class B" evidence="13">
    <location>
        <begin position="296"/>
        <end position="338"/>
    </location>
</feature>
<evidence type="ECO:0000256" key="2">
    <source>
        <dbReference type="ARBA" id="ARBA00022536"/>
    </source>
</evidence>
<dbReference type="GO" id="GO:0043235">
    <property type="term" value="C:receptor complex"/>
    <property type="evidence" value="ECO:0007669"/>
    <property type="project" value="TreeGrafter"/>
</dbReference>
<evidence type="ECO:0000313" key="16">
    <source>
        <dbReference type="EMBL" id="KAK7940019.1"/>
    </source>
</evidence>
<comment type="caution">
    <text evidence="12">Lacks conserved residue(s) required for the propagation of feature annotation.</text>
</comment>
<dbReference type="EMBL" id="JBBPFD010000002">
    <property type="protein sequence ID" value="KAK7940019.1"/>
    <property type="molecule type" value="Genomic_DNA"/>
</dbReference>
<keyword evidence="6" id="KW-0106">Calcium</keyword>
<evidence type="ECO:0000256" key="5">
    <source>
        <dbReference type="ARBA" id="ARBA00022737"/>
    </source>
</evidence>
<feature type="region of interest" description="Disordered" evidence="14">
    <location>
        <begin position="369"/>
        <end position="388"/>
    </location>
</feature>
<dbReference type="InterPro" id="IPR002172">
    <property type="entry name" value="LDrepeatLR_classA_rpt"/>
</dbReference>
<gene>
    <name evidence="16" type="ORF">WMY93_003345</name>
</gene>
<evidence type="ECO:0000256" key="7">
    <source>
        <dbReference type="ARBA" id="ARBA00022989"/>
    </source>
</evidence>
<dbReference type="Gene3D" id="2.120.10.30">
    <property type="entry name" value="TolB, C-terminal domain"/>
    <property type="match status" value="1"/>
</dbReference>
<organism evidence="16 17">
    <name type="scientific">Mugilogobius chulae</name>
    <name type="common">yellowstripe goby</name>
    <dbReference type="NCBI Taxonomy" id="88201"/>
    <lineage>
        <taxon>Eukaryota</taxon>
        <taxon>Metazoa</taxon>
        <taxon>Chordata</taxon>
        <taxon>Craniata</taxon>
        <taxon>Vertebrata</taxon>
        <taxon>Euteleostomi</taxon>
        <taxon>Actinopterygii</taxon>
        <taxon>Neopterygii</taxon>
        <taxon>Teleostei</taxon>
        <taxon>Neoteleostei</taxon>
        <taxon>Acanthomorphata</taxon>
        <taxon>Gobiaria</taxon>
        <taxon>Gobiiformes</taxon>
        <taxon>Gobioidei</taxon>
        <taxon>Gobiidae</taxon>
        <taxon>Gobionellinae</taxon>
        <taxon>Mugilogobius</taxon>
    </lineage>
</organism>
<dbReference type="CDD" id="cd00112">
    <property type="entry name" value="LDLa"/>
    <property type="match status" value="2"/>
</dbReference>
<evidence type="ECO:0000256" key="11">
    <source>
        <dbReference type="ARBA" id="ARBA00023180"/>
    </source>
</evidence>
<dbReference type="GO" id="GO:0005041">
    <property type="term" value="F:low-density lipoprotein particle receptor activity"/>
    <property type="evidence" value="ECO:0007669"/>
    <property type="project" value="TreeGrafter"/>
</dbReference>
<sequence>MKWYTSDRGKCITKSWVCDGDIDCEDRSDEESCESAVCKPPKYPCANDTAVCLTPDKICNGKVDCPDRSDEGPICDLCLVARGGCSHQCTVAPGKGVVCSCPPGLHLDSSNKTCELVDYCSRHLKCSQVCQQYKTTVKCSCYPGWTLDADGDTCHSNGVQAVKQCPTWASVLDDVAKASNAGLTIYFAANSLDAMEPSTLFTRVYPFEAFIIFSIRHEIRRIDLHKRDYSLLVPGLRNTIALDFHFNRSLLYWTDVVEDKIYRGRLSESGGVAGIEVVVQHGLATPEGLAVDWITGKLYWIDSNLDQIEVALLNGEMRTTLIAGGMEHPRAIALDPGQGSPPSGTCPKHLPGEASRRQDTLEGLCLSTGLSAPRDSPRGAGGGVWGQGSLGLPAQTAASATRLRMKRKKMDGYMHIYLADVEEREN</sequence>
<dbReference type="PRINTS" id="PR00261">
    <property type="entry name" value="LDLRECEPTOR"/>
</dbReference>
<keyword evidence="17" id="KW-1185">Reference proteome</keyword>
<feature type="region of interest" description="Disordered" evidence="14">
    <location>
        <begin position="335"/>
        <end position="354"/>
    </location>
</feature>
<evidence type="ECO:0000259" key="15">
    <source>
        <dbReference type="SMART" id="SM00181"/>
    </source>
</evidence>
<dbReference type="SMART" id="SM00135">
    <property type="entry name" value="LY"/>
    <property type="match status" value="2"/>
</dbReference>
<dbReference type="PROSITE" id="PS51120">
    <property type="entry name" value="LDLRB"/>
    <property type="match status" value="2"/>
</dbReference>
<dbReference type="SUPFAM" id="SSF63825">
    <property type="entry name" value="YWTD domain"/>
    <property type="match status" value="1"/>
</dbReference>
<dbReference type="SMART" id="SM00181">
    <property type="entry name" value="EGF"/>
    <property type="match status" value="2"/>
</dbReference>
<protein>
    <recommendedName>
        <fullName evidence="15">EGF-like domain-containing protein</fullName>
    </recommendedName>
</protein>
<feature type="domain" description="EGF-like" evidence="15">
    <location>
        <begin position="77"/>
        <end position="115"/>
    </location>
</feature>
<dbReference type="Gene3D" id="4.10.1220.10">
    <property type="entry name" value="EGF-type module"/>
    <property type="match status" value="1"/>
</dbReference>
<dbReference type="SMART" id="SM00192">
    <property type="entry name" value="LDLa"/>
    <property type="match status" value="2"/>
</dbReference>
<feature type="compositionally biased region" description="Gly residues" evidence="14">
    <location>
        <begin position="379"/>
        <end position="388"/>
    </location>
</feature>
<evidence type="ECO:0000256" key="6">
    <source>
        <dbReference type="ARBA" id="ARBA00022837"/>
    </source>
</evidence>
<evidence type="ECO:0000256" key="14">
    <source>
        <dbReference type="SAM" id="MobiDB-lite"/>
    </source>
</evidence>
<dbReference type="InterPro" id="IPR051221">
    <property type="entry name" value="LDLR-related"/>
</dbReference>
<dbReference type="AlphaFoldDB" id="A0AAW0Q7A4"/>
<evidence type="ECO:0000256" key="1">
    <source>
        <dbReference type="ARBA" id="ARBA00004167"/>
    </source>
</evidence>
<evidence type="ECO:0000256" key="4">
    <source>
        <dbReference type="ARBA" id="ARBA00022692"/>
    </source>
</evidence>
<evidence type="ECO:0000313" key="17">
    <source>
        <dbReference type="Proteomes" id="UP001460270"/>
    </source>
</evidence>
<feature type="disulfide bond" evidence="12">
    <location>
        <begin position="18"/>
        <end position="33"/>
    </location>
</feature>
<keyword evidence="4" id="KW-0812">Transmembrane</keyword>
<keyword evidence="2" id="KW-0245">EGF-like domain</keyword>
<dbReference type="PROSITE" id="PS01209">
    <property type="entry name" value="LDLRA_1"/>
    <property type="match status" value="1"/>
</dbReference>
<keyword evidence="7" id="KW-1133">Transmembrane helix</keyword>
<evidence type="ECO:0000256" key="9">
    <source>
        <dbReference type="ARBA" id="ARBA00023157"/>
    </source>
</evidence>
<feature type="repeat" description="LDL-receptor class B" evidence="13">
    <location>
        <begin position="249"/>
        <end position="295"/>
    </location>
</feature>
<evidence type="ECO:0000256" key="3">
    <source>
        <dbReference type="ARBA" id="ARBA00022583"/>
    </source>
</evidence>
<dbReference type="SUPFAM" id="SSF57196">
    <property type="entry name" value="EGF/Laminin"/>
    <property type="match status" value="2"/>
</dbReference>
<dbReference type="Gene3D" id="2.10.25.10">
    <property type="entry name" value="Laminin"/>
    <property type="match status" value="2"/>
</dbReference>
<dbReference type="PANTHER" id="PTHR22722">
    <property type="entry name" value="LOW-DENSITY LIPOPROTEIN RECEPTOR-RELATED PROTEIN 2-RELATED"/>
    <property type="match status" value="1"/>
</dbReference>
<keyword evidence="10" id="KW-0675">Receptor</keyword>
<accession>A0AAW0Q7A4</accession>
<dbReference type="Pfam" id="PF00058">
    <property type="entry name" value="Ldl_recept_b"/>
    <property type="match status" value="2"/>
</dbReference>
<evidence type="ECO:0000256" key="12">
    <source>
        <dbReference type="PROSITE-ProRule" id="PRU00124"/>
    </source>
</evidence>
<dbReference type="SUPFAM" id="SSF57424">
    <property type="entry name" value="LDL receptor-like module"/>
    <property type="match status" value="2"/>
</dbReference>